<dbReference type="AlphaFoldDB" id="A0A170AK29"/>
<dbReference type="RefSeq" id="WP_066084395.1">
    <property type="nucleotide sequence ID" value="NZ_CP017476.1"/>
</dbReference>
<keyword evidence="7" id="KW-0456">Lyase</keyword>
<evidence type="ECO:0000256" key="4">
    <source>
        <dbReference type="PIRSR" id="PIRSR015582-1"/>
    </source>
</evidence>
<dbReference type="Proteomes" id="UP000185680">
    <property type="component" value="Chromosome"/>
</dbReference>
<keyword evidence="2 5" id="KW-0479">Metal-binding</keyword>
<organism evidence="7 10">
    <name type="scientific">Hydrogenophaga crassostreae</name>
    <dbReference type="NCBI Taxonomy" id="1763535"/>
    <lineage>
        <taxon>Bacteria</taxon>
        <taxon>Pseudomonadati</taxon>
        <taxon>Pseudomonadota</taxon>
        <taxon>Betaproteobacteria</taxon>
        <taxon>Burkholderiales</taxon>
        <taxon>Comamonadaceae</taxon>
        <taxon>Hydrogenophaga</taxon>
    </lineage>
</organism>
<dbReference type="GO" id="GO:0000287">
    <property type="term" value="F:magnesium ion binding"/>
    <property type="evidence" value="ECO:0007669"/>
    <property type="project" value="TreeGrafter"/>
</dbReference>
<evidence type="ECO:0000256" key="5">
    <source>
        <dbReference type="PIRSR" id="PIRSR015582-2"/>
    </source>
</evidence>
<dbReference type="EMBL" id="LVWD01000001">
    <property type="protein sequence ID" value="OAD44148.1"/>
    <property type="molecule type" value="Genomic_DNA"/>
</dbReference>
<dbReference type="InterPro" id="IPR040442">
    <property type="entry name" value="Pyrv_kinase-like_dom_sf"/>
</dbReference>
<dbReference type="GO" id="GO:0006107">
    <property type="term" value="P:oxaloacetate metabolic process"/>
    <property type="evidence" value="ECO:0007669"/>
    <property type="project" value="TreeGrafter"/>
</dbReference>
<dbReference type="Gene3D" id="3.20.20.60">
    <property type="entry name" value="Phosphoenolpyruvate-binding domains"/>
    <property type="match status" value="1"/>
</dbReference>
<keyword evidence="3 5" id="KW-0460">Magnesium</keyword>
<name>A0A170AK29_9BURK</name>
<reference evidence="7 10" key="2">
    <citation type="submission" date="2016-10" db="EMBL/GenBank/DDBJ databases">
        <title>Hydorgenophaga sp. LPB0072 isolated from gastropod.</title>
        <authorList>
            <person name="Kim E."/>
            <person name="Yi H."/>
        </authorList>
    </citation>
    <scope>NUCLEOTIDE SEQUENCE [LARGE SCALE GENOMIC DNA]</scope>
    <source>
        <strain evidence="7 10">LPB0072</strain>
    </source>
</reference>
<evidence type="ECO:0000313" key="10">
    <source>
        <dbReference type="Proteomes" id="UP000185680"/>
    </source>
</evidence>
<dbReference type="EMBL" id="CP017476">
    <property type="protein sequence ID" value="AOW13891.1"/>
    <property type="molecule type" value="Genomic_DNA"/>
</dbReference>
<feature type="binding site" evidence="5">
    <location>
        <position position="132"/>
    </location>
    <ligand>
        <name>Mg(2+)</name>
        <dbReference type="ChEBI" id="CHEBI:18420"/>
    </ligand>
</feature>
<dbReference type="Pfam" id="PF03328">
    <property type="entry name" value="HpcH_HpaI"/>
    <property type="match status" value="1"/>
</dbReference>
<comment type="cofactor">
    <cofactor evidence="1">
        <name>Mg(2+)</name>
        <dbReference type="ChEBI" id="CHEBI:18420"/>
    </cofactor>
</comment>
<feature type="binding site" evidence="4">
    <location>
        <position position="73"/>
    </location>
    <ligand>
        <name>substrate</name>
    </ligand>
</feature>
<feature type="binding site" evidence="5">
    <location>
        <position position="158"/>
    </location>
    <ligand>
        <name>Mg(2+)</name>
        <dbReference type="ChEBI" id="CHEBI:18420"/>
    </ligand>
</feature>
<dbReference type="SUPFAM" id="SSF51621">
    <property type="entry name" value="Phosphoenolpyruvate/pyruvate domain"/>
    <property type="match status" value="1"/>
</dbReference>
<protein>
    <submittedName>
        <fullName evidence="8">Citryl-CoA lyase</fullName>
    </submittedName>
    <submittedName>
        <fullName evidence="7">CoA ester lyase</fullName>
    </submittedName>
</protein>
<proteinExistence type="predicted"/>
<dbReference type="KEGG" id="hyl:LPB072_14625"/>
<gene>
    <name evidence="7" type="ORF">LPB072_14625</name>
    <name evidence="8" type="ORF">LPB72_01190</name>
</gene>
<dbReference type="PIRSF" id="PIRSF015582">
    <property type="entry name" value="Cit_lyase_B"/>
    <property type="match status" value="1"/>
</dbReference>
<dbReference type="InterPro" id="IPR005000">
    <property type="entry name" value="Aldolase/citrate-lyase_domain"/>
</dbReference>
<dbReference type="OrthoDB" id="348111at2"/>
<dbReference type="PANTHER" id="PTHR32308:SF10">
    <property type="entry name" value="CITRATE LYASE SUBUNIT BETA"/>
    <property type="match status" value="1"/>
</dbReference>
<evidence type="ECO:0000256" key="2">
    <source>
        <dbReference type="ARBA" id="ARBA00022723"/>
    </source>
</evidence>
<feature type="binding site" evidence="4">
    <location>
        <position position="132"/>
    </location>
    <ligand>
        <name>substrate</name>
    </ligand>
</feature>
<evidence type="ECO:0000313" key="7">
    <source>
        <dbReference type="EMBL" id="AOW13891.1"/>
    </source>
</evidence>
<dbReference type="STRING" id="1763535.LPB072_14625"/>
<evidence type="ECO:0000259" key="6">
    <source>
        <dbReference type="Pfam" id="PF03328"/>
    </source>
</evidence>
<dbReference type="InterPro" id="IPR011206">
    <property type="entry name" value="Citrate_lyase_beta/mcl1/mcl2"/>
</dbReference>
<evidence type="ECO:0000313" key="8">
    <source>
        <dbReference type="EMBL" id="OAD44148.1"/>
    </source>
</evidence>
<dbReference type="PANTHER" id="PTHR32308">
    <property type="entry name" value="LYASE BETA SUBUNIT, PUTATIVE (AFU_ORTHOLOGUE AFUA_4G13030)-RELATED"/>
    <property type="match status" value="1"/>
</dbReference>
<keyword evidence="9" id="KW-1185">Reference proteome</keyword>
<evidence type="ECO:0000256" key="1">
    <source>
        <dbReference type="ARBA" id="ARBA00001946"/>
    </source>
</evidence>
<evidence type="ECO:0000313" key="9">
    <source>
        <dbReference type="Proteomes" id="UP000185657"/>
    </source>
</evidence>
<dbReference type="GO" id="GO:0016829">
    <property type="term" value="F:lyase activity"/>
    <property type="evidence" value="ECO:0007669"/>
    <property type="project" value="UniProtKB-KW"/>
</dbReference>
<dbReference type="InterPro" id="IPR015813">
    <property type="entry name" value="Pyrv/PenolPyrv_kinase-like_dom"/>
</dbReference>
<sequence>MPPLSILATACCFLFVPANRPERLGKALACGDGAVIVDLEDAVAPADKITARMQWVQAFASVGESDRARLLVRINAAGTPWHEDDLAMVRQITAQGLGGVAVPKAESAAQLAHVLAHMVMAAEARVLVPLIESARGMGALDELANCPGVLRLALGHLDLQADMGMRCDVDEAELQSARFALVAASRRADLASPVDGVTVAIGDTARLQADTARSRRFGFGAKLCIHPAQLATIAAVFAPTQDELEWAQRVMAAQARAAGAAFSLDGRMVDAPVVLLAQQTLARTHHTKLA</sequence>
<dbReference type="Proteomes" id="UP000185657">
    <property type="component" value="Unassembled WGS sequence"/>
</dbReference>
<reference evidence="8 9" key="1">
    <citation type="submission" date="2016-02" db="EMBL/GenBank/DDBJ databases">
        <title>Draft genome sequence of Hydrogenophaga sp. LPB0072.</title>
        <authorList>
            <person name="Shin S.-K."/>
            <person name="Yi H."/>
        </authorList>
    </citation>
    <scope>NUCLEOTIDE SEQUENCE [LARGE SCALE GENOMIC DNA]</scope>
    <source>
        <strain evidence="8 9">LPB0072</strain>
    </source>
</reference>
<feature type="domain" description="HpcH/HpaI aldolase/citrate lyase" evidence="6">
    <location>
        <begin position="13"/>
        <end position="227"/>
    </location>
</feature>
<evidence type="ECO:0000256" key="3">
    <source>
        <dbReference type="ARBA" id="ARBA00022842"/>
    </source>
</evidence>
<accession>A0A170AK29</accession>